<proteinExistence type="predicted"/>
<gene>
    <name evidence="1" type="ORF">KVG96_11840</name>
</gene>
<evidence type="ECO:0000313" key="2">
    <source>
        <dbReference type="Proteomes" id="UP000765224"/>
    </source>
</evidence>
<protein>
    <submittedName>
        <fullName evidence="1">Uncharacterized protein</fullName>
    </submittedName>
</protein>
<sequence>MNMNESIIPCGAAPNLPAPSVAHLNDGMLDPAWNKAVVTVAAYPGMANGDRLILHWSGLDAEGIPEGHSLIRHISRQQVGCDVVFVIKGDRIAALEGGSAQVHWTLYRARCGETVSSERLPLLIGESQGGLLAPIVEEAVGGALDPDRVPEGTPVTIRPYPAMAEGDCIQLSWQGETGQVEDALTVAPASVGAPLSLWMAHDKIAASLGEEVTVSYRVEQQQGTARQSETTRIKVAPLVRQPLAAPQVLEAEAGVLDVEEALDGITVVIGNAQAENGELVYLRCDGEHFNHRDYREITAETAWQSLTFIVPYRFWREHRGAVVRVSYSVERLDDVSQESEVAWVQISA</sequence>
<accession>A0ABS6PDU5</accession>
<reference evidence="1 2" key="1">
    <citation type="submission" date="2021-06" db="EMBL/GenBank/DDBJ databases">
        <title>Updating the genus Pseudomonas: Description of 43 new species and partition of the Pseudomonas putida group.</title>
        <authorList>
            <person name="Girard L."/>
            <person name="Lood C."/>
            <person name="Vandamme P."/>
            <person name="Rokni-Zadeh H."/>
            <person name="Van Noort V."/>
            <person name="Hofte M."/>
            <person name="Lavigne R."/>
            <person name="De Mot R."/>
        </authorList>
    </citation>
    <scope>NUCLEOTIDE SEQUENCE [LARGE SCALE GENOMIC DNA]</scope>
    <source>
        <strain evidence="1 2">COR58</strain>
    </source>
</reference>
<evidence type="ECO:0000313" key="1">
    <source>
        <dbReference type="EMBL" id="MBV4458643.1"/>
    </source>
</evidence>
<comment type="caution">
    <text evidence="1">The sequence shown here is derived from an EMBL/GenBank/DDBJ whole genome shotgun (WGS) entry which is preliminary data.</text>
</comment>
<organism evidence="1 2">
    <name type="scientific">Pseudomonas ekonensis</name>
    <dbReference type="NCBI Taxonomy" id="2842353"/>
    <lineage>
        <taxon>Bacteria</taxon>
        <taxon>Pseudomonadati</taxon>
        <taxon>Pseudomonadota</taxon>
        <taxon>Gammaproteobacteria</taxon>
        <taxon>Pseudomonadales</taxon>
        <taxon>Pseudomonadaceae</taxon>
        <taxon>Pseudomonas</taxon>
    </lineage>
</organism>
<name>A0ABS6PDU5_9PSED</name>
<dbReference type="RefSeq" id="WP_217892230.1">
    <property type="nucleotide sequence ID" value="NZ_JAHSTS010000001.1"/>
</dbReference>
<dbReference type="Proteomes" id="UP000765224">
    <property type="component" value="Unassembled WGS sequence"/>
</dbReference>
<dbReference type="EMBL" id="JAHSTS010000001">
    <property type="protein sequence ID" value="MBV4458643.1"/>
    <property type="molecule type" value="Genomic_DNA"/>
</dbReference>
<keyword evidence="2" id="KW-1185">Reference proteome</keyword>